<name>A0A0A9WVX2_LYGHE</name>
<dbReference type="EMBL" id="GBHO01032033">
    <property type="protein sequence ID" value="JAG11571.1"/>
    <property type="molecule type" value="Transcribed_RNA"/>
</dbReference>
<reference evidence="2" key="2">
    <citation type="submission" date="2014-07" db="EMBL/GenBank/DDBJ databases">
        <authorList>
            <person name="Hull J."/>
        </authorList>
    </citation>
    <scope>NUCLEOTIDE SEQUENCE</scope>
</reference>
<accession>A0A0A9WVX2</accession>
<gene>
    <name evidence="2" type="primary">NR5A2_0</name>
    <name evidence="2" type="ORF">CM83_22442</name>
</gene>
<protein>
    <submittedName>
        <fullName evidence="2">Nuclear receptor subfamily 5 group A member 2</fullName>
    </submittedName>
</protein>
<organism evidence="2">
    <name type="scientific">Lygus hesperus</name>
    <name type="common">Western plant bug</name>
    <dbReference type="NCBI Taxonomy" id="30085"/>
    <lineage>
        <taxon>Eukaryota</taxon>
        <taxon>Metazoa</taxon>
        <taxon>Ecdysozoa</taxon>
        <taxon>Arthropoda</taxon>
        <taxon>Hexapoda</taxon>
        <taxon>Insecta</taxon>
        <taxon>Pterygota</taxon>
        <taxon>Neoptera</taxon>
        <taxon>Paraneoptera</taxon>
        <taxon>Hemiptera</taxon>
        <taxon>Heteroptera</taxon>
        <taxon>Panheteroptera</taxon>
        <taxon>Cimicomorpha</taxon>
        <taxon>Miridae</taxon>
        <taxon>Mirini</taxon>
        <taxon>Lygus</taxon>
    </lineage>
</organism>
<evidence type="ECO:0000313" key="2">
    <source>
        <dbReference type="EMBL" id="JAG11571.1"/>
    </source>
</evidence>
<reference evidence="2" key="1">
    <citation type="journal article" date="2014" name="PLoS ONE">
        <title>Transcriptome-Based Identification of ABC Transporters in the Western Tarnished Plant Bug Lygus hesperus.</title>
        <authorList>
            <person name="Hull J.J."/>
            <person name="Chaney K."/>
            <person name="Geib S.M."/>
            <person name="Fabrick J.A."/>
            <person name="Brent C.S."/>
            <person name="Walsh D."/>
            <person name="Lavine L.C."/>
        </authorList>
    </citation>
    <scope>NUCLEOTIDE SEQUENCE</scope>
</reference>
<feature type="compositionally biased region" description="Low complexity" evidence="1">
    <location>
        <begin position="41"/>
        <end position="58"/>
    </location>
</feature>
<feature type="region of interest" description="Disordered" evidence="1">
    <location>
        <begin position="13"/>
        <end position="59"/>
    </location>
</feature>
<evidence type="ECO:0000256" key="1">
    <source>
        <dbReference type="SAM" id="MobiDB-lite"/>
    </source>
</evidence>
<keyword evidence="2" id="KW-0675">Receptor</keyword>
<proteinExistence type="predicted"/>
<sequence>MLILLPVNPVDMPPTDHDYHPTVTSEESPVMNDITPTDVPSSSDTVGLSSGLSSGSTSSRKRISYLADVCRARVFSDITPRKRQLLKIPKSRDLKITRLSATLEQIQYIQQRVVRQSGRK</sequence>
<dbReference type="AlphaFoldDB" id="A0A0A9WVX2"/>